<dbReference type="PANTHER" id="PTHR44858:SF1">
    <property type="entry name" value="UDP-N-ACETYLGLUCOSAMINE--PEPTIDE N-ACETYLGLUCOSAMINYLTRANSFERASE SPINDLY-RELATED"/>
    <property type="match status" value="1"/>
</dbReference>
<evidence type="ECO:0000313" key="6">
    <source>
        <dbReference type="EMBL" id="MVM34160.1"/>
    </source>
</evidence>
<keyword evidence="1" id="KW-0677">Repeat</keyword>
<sequence>MIPVDPTLATTAWPLAGLFDALRREGFQLRPDDYVEVVQVLNTFQPQSYADLQALIAPLIVTSDEEQEKFDRIFERVRQAEGIQPHVVTKKRLPWNWLITAFLVLVVVGYTAFFWPAPTFKTDLYLLKPEGPYEVGDTLVFSIDSSMRQAAGSRARWQWETADGQPYPHPNELELQVVAEHAGPLVVNVRGRQGRGLLFTSWTDSIRSIEIPICDNLPVVQIDSVRLSTSPLRYRFSARLVGSVKPLQRTNWQLNDGVVASNQTEWEHTFKAGSVPAAYNVRFTAFPDTVQRLCFGEARLEVDVPELNQPPFTIDLQPAGNLIKPITQRTNAYAWAIGLVGTLLAILMGIYYWLTAQKPAKKNDLNLTGTNPLSRFASTKPPLEIPFENRDRELITLDQAFYRTVRLLRQPAEGEIRRLNIGQTMQATMHEGGLPTLVYQPHFTETEYLFLIDQSQVRSQQVALFEYLFQAFTRENVCVERFFFHKTFDRFTNETHPKGLSLRQLSDSYTGRTLIIWSNGYPLLYPPYPVVEPFVRDALVDWPLRAILTPVPFADWGSKELALKADFLLLPADLVGQLRLMQVLTENQPNQDAYLEQHEKELYSTDYVDFRSVAGLRKYLGDELIQWLAALAIYPRIRWEVVVEMGRTLMTPEAVNFTNLLKLARISWMQEGSFPDKTRLELLKTLHPDNEVKARVTLLRMLNKAEQYFPGDHFYDGEKFLLQTASQFALYAYDSEKYAEYQPAQQVFKALYEQGQYPDGAMLRYLENPDGIWTTLLPTTGSSIDQSSQSSVDSLRPIPLQAYLTNLPAPPEAAPEEPPINRKPQYLLAAIGATFLSLLGLWYLSSRPQNQEIDLDQQIPVTISLDSSLCVTARNTVNNAYNSPRWRFFLNDSLLTVNSLHATRSLPLRNLIMDSAKVPADSMALRAMFSVSDTMSGGGRQYSSVQFSRDTLRVRISCPNSLIVPPTASNDSSSTVYIQYSFRDQINKARQLQTRLSASGFRVPGIELRATYRDSTQVRYFANQDRSEADSVASIVKSLFKLRIVRIVKVGGIKKAPVEVWLNTGAATNAFICQSVPISWANQFNGWQAKVNGYTYTINTSRNRITLNTESSKVPPTVDPKTGALSAIGSSLSIELAGSIESICRQNGVYIVQLANHIGRTLLIRNVTRTSCTLAVVRFNANQLNGSQGKAYFDRVLSSASFRQYRYVTTKQPQSQTTNADAVQQTTNPGNEYNQSPIQTATPAPTSTESLRLAAQKSADMTVKAGLEAYQNGQYEEAVKLFDQSLEKNPANAFVLDMKGSSLFKLKRYDEAEATLLTATKVDPKDAWPYFDLARVYCAMGRSAEANSAKRQAIKLQPDMQTIMRKDREFIRVCGAEASAK</sequence>
<comment type="caution">
    <text evidence="6">The sequence shown here is derived from an EMBL/GenBank/DDBJ whole genome shotgun (WGS) entry which is preliminary data.</text>
</comment>
<dbReference type="SMART" id="SM00028">
    <property type="entry name" value="TPR"/>
    <property type="match status" value="3"/>
</dbReference>
<dbReference type="RefSeq" id="WP_157588974.1">
    <property type="nucleotide sequence ID" value="NZ_WPIN01000014.1"/>
</dbReference>
<dbReference type="PROSITE" id="PS50005">
    <property type="entry name" value="TPR"/>
    <property type="match status" value="2"/>
</dbReference>
<feature type="region of interest" description="Disordered" evidence="4">
    <location>
        <begin position="1210"/>
        <end position="1247"/>
    </location>
</feature>
<name>A0A7K1SK29_9BACT</name>
<dbReference type="Proteomes" id="UP000436006">
    <property type="component" value="Unassembled WGS sequence"/>
</dbReference>
<gene>
    <name evidence="6" type="ORF">GO755_29275</name>
</gene>
<accession>A0A7K1SK29</accession>
<feature type="transmembrane region" description="Helical" evidence="5">
    <location>
        <begin position="332"/>
        <end position="354"/>
    </location>
</feature>
<keyword evidence="5" id="KW-1133">Transmembrane helix</keyword>
<dbReference type="InterPro" id="IPR019734">
    <property type="entry name" value="TPR_rpt"/>
</dbReference>
<keyword evidence="5" id="KW-0472">Membrane</keyword>
<evidence type="ECO:0000256" key="4">
    <source>
        <dbReference type="SAM" id="MobiDB-lite"/>
    </source>
</evidence>
<feature type="repeat" description="TPR" evidence="3">
    <location>
        <begin position="1327"/>
        <end position="1360"/>
    </location>
</feature>
<protein>
    <submittedName>
        <fullName evidence="6">Tetratricopeptide repeat protein</fullName>
    </submittedName>
</protein>
<dbReference type="InterPro" id="IPR011990">
    <property type="entry name" value="TPR-like_helical_dom_sf"/>
</dbReference>
<keyword evidence="5" id="KW-0812">Transmembrane</keyword>
<evidence type="ECO:0000256" key="3">
    <source>
        <dbReference type="PROSITE-ProRule" id="PRU00339"/>
    </source>
</evidence>
<keyword evidence="7" id="KW-1185">Reference proteome</keyword>
<evidence type="ECO:0000256" key="1">
    <source>
        <dbReference type="ARBA" id="ARBA00022737"/>
    </source>
</evidence>
<evidence type="ECO:0000313" key="7">
    <source>
        <dbReference type="Proteomes" id="UP000436006"/>
    </source>
</evidence>
<dbReference type="Pfam" id="PF14559">
    <property type="entry name" value="TPR_19"/>
    <property type="match status" value="1"/>
</dbReference>
<feature type="transmembrane region" description="Helical" evidence="5">
    <location>
        <begin position="95"/>
        <end position="115"/>
    </location>
</feature>
<feature type="repeat" description="TPR" evidence="3">
    <location>
        <begin position="1259"/>
        <end position="1292"/>
    </location>
</feature>
<evidence type="ECO:0000256" key="2">
    <source>
        <dbReference type="ARBA" id="ARBA00022803"/>
    </source>
</evidence>
<dbReference type="EMBL" id="WPIN01000014">
    <property type="protein sequence ID" value="MVM34160.1"/>
    <property type="molecule type" value="Genomic_DNA"/>
</dbReference>
<proteinExistence type="predicted"/>
<reference evidence="6 7" key="1">
    <citation type="submission" date="2019-12" db="EMBL/GenBank/DDBJ databases">
        <title>Spirosoma sp. HMF4905 genome sequencing and assembly.</title>
        <authorList>
            <person name="Kang H."/>
            <person name="Cha I."/>
            <person name="Kim H."/>
            <person name="Joh K."/>
        </authorList>
    </citation>
    <scope>NUCLEOTIDE SEQUENCE [LARGE SCALE GENOMIC DNA]</scope>
    <source>
        <strain evidence="6 7">HMF4905</strain>
    </source>
</reference>
<evidence type="ECO:0000256" key="5">
    <source>
        <dbReference type="SAM" id="Phobius"/>
    </source>
</evidence>
<dbReference type="Gene3D" id="1.25.40.10">
    <property type="entry name" value="Tetratricopeptide repeat domain"/>
    <property type="match status" value="1"/>
</dbReference>
<organism evidence="6 7">
    <name type="scientific">Spirosoma arboris</name>
    <dbReference type="NCBI Taxonomy" id="2682092"/>
    <lineage>
        <taxon>Bacteria</taxon>
        <taxon>Pseudomonadati</taxon>
        <taxon>Bacteroidota</taxon>
        <taxon>Cytophagia</taxon>
        <taxon>Cytophagales</taxon>
        <taxon>Cytophagaceae</taxon>
        <taxon>Spirosoma</taxon>
    </lineage>
</organism>
<dbReference type="InterPro" id="IPR050498">
    <property type="entry name" value="Ycf3"/>
</dbReference>
<dbReference type="SUPFAM" id="SSF48452">
    <property type="entry name" value="TPR-like"/>
    <property type="match status" value="1"/>
</dbReference>
<dbReference type="PANTHER" id="PTHR44858">
    <property type="entry name" value="TETRATRICOPEPTIDE REPEAT PROTEIN 6"/>
    <property type="match status" value="1"/>
</dbReference>
<keyword evidence="2 3" id="KW-0802">TPR repeat</keyword>